<keyword evidence="4 6" id="KW-1133">Transmembrane helix</keyword>
<dbReference type="Gene3D" id="1.20.140.140">
    <property type="entry name" value="Calcium release-activated calcium channel protein Orai"/>
    <property type="match status" value="1"/>
</dbReference>
<protein>
    <submittedName>
        <fullName evidence="7">Protein orai-3</fullName>
    </submittedName>
</protein>
<reference evidence="7 8" key="1">
    <citation type="submission" date="2015-12" db="EMBL/GenBank/DDBJ databases">
        <title>The genome of Folsomia candida.</title>
        <authorList>
            <person name="Faddeeva A."/>
            <person name="Derks M.F."/>
            <person name="Anvar Y."/>
            <person name="Smit S."/>
            <person name="Van Straalen N."/>
            <person name="Roelofs D."/>
        </authorList>
    </citation>
    <scope>NUCLEOTIDE SEQUENCE [LARGE SCALE GENOMIC DNA]</scope>
    <source>
        <strain evidence="7 8">VU population</strain>
        <tissue evidence="7">Whole body</tissue>
    </source>
</reference>
<dbReference type="InterPro" id="IPR038350">
    <property type="entry name" value="Orai_sf"/>
</dbReference>
<evidence type="ECO:0000256" key="6">
    <source>
        <dbReference type="SAM" id="Phobius"/>
    </source>
</evidence>
<dbReference type="PANTHER" id="PTHR31501">
    <property type="entry name" value="CALCIUM RELEASE-ACTIVATED CALCIUM CHANNEL PROTEIN 1"/>
    <property type="match status" value="1"/>
</dbReference>
<gene>
    <name evidence="7" type="ORF">Fcan01_06751</name>
</gene>
<evidence type="ECO:0000256" key="4">
    <source>
        <dbReference type="ARBA" id="ARBA00022989"/>
    </source>
</evidence>
<keyword evidence="5 6" id="KW-0472">Membrane</keyword>
<comment type="subcellular location">
    <subcellularLocation>
        <location evidence="1">Membrane</location>
        <topology evidence="1">Multi-pass membrane protein</topology>
    </subcellularLocation>
</comment>
<evidence type="ECO:0000256" key="3">
    <source>
        <dbReference type="ARBA" id="ARBA00022692"/>
    </source>
</evidence>
<sequence>MILSTSKVIKWDTVDLDPASTPKLTDPIWDSEVIDSWKRLHWCQSHLNTVVHITNIMSFFAITAAVELQIQPDLASEPLIIAYVVTTCLLVGTTIIVKIGSSTILPHIEAVSGMGSNSSEVFTSPHDQLFDHICIICFLGQTFAPFLFCMDLILIAWIKFAHFAIEAPMKAVTAIIVPVQVVISLFGYIMIRRIQRFREEHRIYLNRGPTRRYSEIAETWNENEDELEVGHHSEDSSLLASYRTNTSYGAVLGSDDVFNQCKVLVDMH</sequence>
<dbReference type="InterPro" id="IPR012446">
    <property type="entry name" value="CRAC_channel"/>
</dbReference>
<keyword evidence="3 6" id="KW-0812">Transmembrane</keyword>
<feature type="transmembrane region" description="Helical" evidence="6">
    <location>
        <begin position="170"/>
        <end position="191"/>
    </location>
</feature>
<evidence type="ECO:0000256" key="5">
    <source>
        <dbReference type="ARBA" id="ARBA00023136"/>
    </source>
</evidence>
<organism evidence="7 8">
    <name type="scientific">Folsomia candida</name>
    <name type="common">Springtail</name>
    <dbReference type="NCBI Taxonomy" id="158441"/>
    <lineage>
        <taxon>Eukaryota</taxon>
        <taxon>Metazoa</taxon>
        <taxon>Ecdysozoa</taxon>
        <taxon>Arthropoda</taxon>
        <taxon>Hexapoda</taxon>
        <taxon>Collembola</taxon>
        <taxon>Entomobryomorpha</taxon>
        <taxon>Isotomoidea</taxon>
        <taxon>Isotomidae</taxon>
        <taxon>Proisotominae</taxon>
        <taxon>Folsomia</taxon>
    </lineage>
</organism>
<comment type="caution">
    <text evidence="7">The sequence shown here is derived from an EMBL/GenBank/DDBJ whole genome shotgun (WGS) entry which is preliminary data.</text>
</comment>
<feature type="transmembrane region" description="Helical" evidence="6">
    <location>
        <begin position="47"/>
        <end position="66"/>
    </location>
</feature>
<dbReference type="Proteomes" id="UP000198287">
    <property type="component" value="Unassembled WGS sequence"/>
</dbReference>
<feature type="transmembrane region" description="Helical" evidence="6">
    <location>
        <begin position="78"/>
        <end position="97"/>
    </location>
</feature>
<dbReference type="GO" id="GO:0015279">
    <property type="term" value="F:store-operated calcium channel activity"/>
    <property type="evidence" value="ECO:0007669"/>
    <property type="project" value="TreeGrafter"/>
</dbReference>
<evidence type="ECO:0000313" key="8">
    <source>
        <dbReference type="Proteomes" id="UP000198287"/>
    </source>
</evidence>
<dbReference type="PANTHER" id="PTHR31501:SF7">
    <property type="entry name" value="CALCIUM RELEASE-ACTIVATED CALCIUM CHANNEL PROTEIN 1"/>
    <property type="match status" value="1"/>
</dbReference>
<feature type="transmembrane region" description="Helical" evidence="6">
    <location>
        <begin position="133"/>
        <end position="158"/>
    </location>
</feature>
<dbReference type="AlphaFoldDB" id="A0A226EQ82"/>
<dbReference type="Pfam" id="PF07856">
    <property type="entry name" value="Orai-1"/>
    <property type="match status" value="1"/>
</dbReference>
<accession>A0A226EQ82</accession>
<evidence type="ECO:0000256" key="2">
    <source>
        <dbReference type="ARBA" id="ARBA00008062"/>
    </source>
</evidence>
<name>A0A226EQ82_FOLCA</name>
<dbReference type="GO" id="GO:0002115">
    <property type="term" value="P:store-operated calcium entry"/>
    <property type="evidence" value="ECO:0007669"/>
    <property type="project" value="TreeGrafter"/>
</dbReference>
<proteinExistence type="inferred from homology"/>
<dbReference type="GO" id="GO:0016020">
    <property type="term" value="C:membrane"/>
    <property type="evidence" value="ECO:0007669"/>
    <property type="project" value="UniProtKB-SubCell"/>
</dbReference>
<comment type="similarity">
    <text evidence="2">Belongs to the Orai family.</text>
</comment>
<evidence type="ECO:0000313" key="7">
    <source>
        <dbReference type="EMBL" id="OXA58756.1"/>
    </source>
</evidence>
<keyword evidence="8" id="KW-1185">Reference proteome</keyword>
<evidence type="ECO:0000256" key="1">
    <source>
        <dbReference type="ARBA" id="ARBA00004141"/>
    </source>
</evidence>
<dbReference type="EMBL" id="LNIX01000003">
    <property type="protein sequence ID" value="OXA58756.1"/>
    <property type="molecule type" value="Genomic_DNA"/>
</dbReference>